<dbReference type="InterPro" id="IPR038766">
    <property type="entry name" value="Membrane_comp_ABC_pdt"/>
</dbReference>
<evidence type="ECO:0000256" key="1">
    <source>
        <dbReference type="ARBA" id="ARBA00004651"/>
    </source>
</evidence>
<feature type="transmembrane region" description="Helical" evidence="6">
    <location>
        <begin position="663"/>
        <end position="686"/>
    </location>
</feature>
<evidence type="ECO:0000259" key="7">
    <source>
        <dbReference type="Pfam" id="PF02687"/>
    </source>
</evidence>
<accession>A0ABT4VRM2</accession>
<feature type="transmembrane region" description="Helical" evidence="6">
    <location>
        <begin position="268"/>
        <end position="298"/>
    </location>
</feature>
<keyword evidence="4 6" id="KW-1133">Transmembrane helix</keyword>
<gene>
    <name evidence="8" type="ORF">OOZ53_18380</name>
</gene>
<dbReference type="PANTHER" id="PTHR30287:SF2">
    <property type="entry name" value="BLL1001 PROTEIN"/>
    <property type="match status" value="1"/>
</dbReference>
<evidence type="ECO:0000313" key="8">
    <source>
        <dbReference type="EMBL" id="MDA4847334.1"/>
    </source>
</evidence>
<evidence type="ECO:0000256" key="6">
    <source>
        <dbReference type="SAM" id="Phobius"/>
    </source>
</evidence>
<comment type="caution">
    <text evidence="8">The sequence shown here is derived from an EMBL/GenBank/DDBJ whole genome shotgun (WGS) entry which is preliminary data.</text>
</comment>
<keyword evidence="9" id="KW-1185">Reference proteome</keyword>
<keyword evidence="2" id="KW-1003">Cell membrane</keyword>
<dbReference type="PANTHER" id="PTHR30287">
    <property type="entry name" value="MEMBRANE COMPONENT OF PREDICTED ABC SUPERFAMILY METABOLITE UPTAKE TRANSPORTER"/>
    <property type="match status" value="1"/>
</dbReference>
<evidence type="ECO:0000256" key="2">
    <source>
        <dbReference type="ARBA" id="ARBA00022475"/>
    </source>
</evidence>
<feature type="domain" description="ABC3 transporter permease C-terminal" evidence="7">
    <location>
        <begin position="670"/>
        <end position="788"/>
    </location>
</feature>
<feature type="transmembrane region" description="Helical" evidence="6">
    <location>
        <begin position="760"/>
        <end position="781"/>
    </location>
</feature>
<dbReference type="Proteomes" id="UP001148313">
    <property type="component" value="Unassembled WGS sequence"/>
</dbReference>
<feature type="transmembrane region" description="Helical" evidence="6">
    <location>
        <begin position="394"/>
        <end position="420"/>
    </location>
</feature>
<dbReference type="InterPro" id="IPR003838">
    <property type="entry name" value="ABC3_permease_C"/>
</dbReference>
<feature type="transmembrane region" description="Helical" evidence="6">
    <location>
        <begin position="323"/>
        <end position="347"/>
    </location>
</feature>
<dbReference type="RefSeq" id="WP_271091150.1">
    <property type="nucleotide sequence ID" value="NZ_JAPJZH010000012.1"/>
</dbReference>
<proteinExistence type="predicted"/>
<evidence type="ECO:0000256" key="5">
    <source>
        <dbReference type="ARBA" id="ARBA00023136"/>
    </source>
</evidence>
<organism evidence="8 9">
    <name type="scientific">Hoeflea poritis</name>
    <dbReference type="NCBI Taxonomy" id="2993659"/>
    <lineage>
        <taxon>Bacteria</taxon>
        <taxon>Pseudomonadati</taxon>
        <taxon>Pseudomonadota</taxon>
        <taxon>Alphaproteobacteria</taxon>
        <taxon>Hyphomicrobiales</taxon>
        <taxon>Rhizobiaceae</taxon>
        <taxon>Hoeflea</taxon>
    </lineage>
</organism>
<evidence type="ECO:0000313" key="9">
    <source>
        <dbReference type="Proteomes" id="UP001148313"/>
    </source>
</evidence>
<dbReference type="EMBL" id="JAPJZH010000012">
    <property type="protein sequence ID" value="MDA4847334.1"/>
    <property type="molecule type" value="Genomic_DNA"/>
</dbReference>
<feature type="transmembrane region" description="Helical" evidence="6">
    <location>
        <begin position="368"/>
        <end position="388"/>
    </location>
</feature>
<name>A0ABT4VRM2_9HYPH</name>
<feature type="domain" description="ABC3 transporter permease C-terminal" evidence="7">
    <location>
        <begin position="226"/>
        <end position="350"/>
    </location>
</feature>
<feature type="transmembrane region" description="Helical" evidence="6">
    <location>
        <begin position="224"/>
        <end position="247"/>
    </location>
</feature>
<feature type="transmembrane region" description="Helical" evidence="6">
    <location>
        <begin position="718"/>
        <end position="740"/>
    </location>
</feature>
<comment type="subcellular location">
    <subcellularLocation>
        <location evidence="1">Cell membrane</location>
        <topology evidence="1">Multi-pass membrane protein</topology>
    </subcellularLocation>
</comment>
<protein>
    <submittedName>
        <fullName evidence="8">ABC transporter permease</fullName>
    </submittedName>
</protein>
<evidence type="ECO:0000256" key="3">
    <source>
        <dbReference type="ARBA" id="ARBA00022692"/>
    </source>
</evidence>
<keyword evidence="5 6" id="KW-0472">Membrane</keyword>
<evidence type="ECO:0000256" key="4">
    <source>
        <dbReference type="ARBA" id="ARBA00022989"/>
    </source>
</evidence>
<keyword evidence="3 6" id="KW-0812">Transmembrane</keyword>
<dbReference type="Pfam" id="PF02687">
    <property type="entry name" value="FtsX"/>
    <property type="match status" value="2"/>
</dbReference>
<reference evidence="8" key="1">
    <citation type="submission" date="2022-11" db="EMBL/GenBank/DDBJ databases">
        <title>Hoeflea poritis sp. nov., isolated from scleractinian coral Porites lutea.</title>
        <authorList>
            <person name="Zhang G."/>
            <person name="Wei Q."/>
            <person name="Cai L."/>
        </authorList>
    </citation>
    <scope>NUCLEOTIDE SEQUENCE</scope>
    <source>
        <strain evidence="8">E7-10</strain>
    </source>
</reference>
<feature type="transmembrane region" description="Helical" evidence="6">
    <location>
        <begin position="441"/>
        <end position="461"/>
    </location>
</feature>
<sequence length="799" mass="86186">MIAAGFAALLSHWRYRPLQLLTLIGGLALATGLWTGVQAINSEARSSYSRAAAVLGQDTLEQLQSDSGGPIAADRFVSLRRAGWLVSPVVTGDLRLGQNRVRVMGFDVFTLPRGAAPIGLSGNEDIAAFIGDGLVLAHPDTVAALGDTDLNLRTSLRVAPGDLMADIATAWSLLERRDFDYLLLAAEQPGGLEPLSQIVPDLRRVQPDAQGDIARLTDSFHLNLTAFAFLSFAVGLFIVHATIGLAFEQRRAVIRTLRALGMPNRAVVLLLLTEIVLLALIAGLLGVMLGYGIAALLLPDVAATLAGLYGANVPGTLTLRPDWVLTGLAIALGGALLAVWQGLWRIARLPLLAPAQPRAWAMASRKNTVWTTLGGLVLLLAALLLAWFGRGLTAGFLTLGALLLGAALLLPAFLSLVLALGARASRSVMAEWVWADMRQQVPNLSLALMALMLALAANIGVGTMVSSFRYTFTGWLDQRLASELYVSADNEAQAEELRSFLAGRADAVLPMRSLEVDIGGAPVFVYGIVDHATYRDHWPLLESLEDVWDRVAAGEGALINEQMYRRGGHRLGDRIAITPDWAEEIVGVYSDYGNPTGQMIVQHDRLMASFPDIAKLRHAVRVPPRDAQALAEALVDEFGLPPGNILNQADLKRFSLQIFDRTFLVTGALNIFTLGIAAFAIFANLLTLSSMRLMQLAPVWAVGTTRAELARLEMLRTLALAVLTWLLALPVGLLLAWVLLAIVNVEAFGWRLPMHIFPAAWFQLLAMAVLAAGVAAAIPVWRLARTQPANFLKVFVHER</sequence>